<evidence type="ECO:0000313" key="3">
    <source>
        <dbReference type="Proteomes" id="UP000622687"/>
    </source>
</evidence>
<dbReference type="EMBL" id="JAEEGB010000007">
    <property type="protein sequence ID" value="MBI6872510.1"/>
    <property type="molecule type" value="Genomic_DNA"/>
</dbReference>
<protein>
    <submittedName>
        <fullName evidence="2">Uncharacterized protein</fullName>
    </submittedName>
</protein>
<dbReference type="AlphaFoldDB" id="A0A934HQL3"/>
<dbReference type="RefSeq" id="WP_211142017.1">
    <property type="nucleotide sequence ID" value="NZ_JAEEGB010000007.1"/>
</dbReference>
<keyword evidence="1" id="KW-0812">Transmembrane</keyword>
<evidence type="ECO:0000313" key="2">
    <source>
        <dbReference type="EMBL" id="MBI6872510.1"/>
    </source>
</evidence>
<sequence length="225" mass="26155">MGISDMKNEVYTFMNKLYNDLKEELYLCGDLKEVNETFDEEYINISDYSKVLQSNLLIRSQSELMDKGYDEDKIKIVEKIEDMIGDIHIAHMKIDENKLYVEEEDKPIATDGKNSEKKSTKTIVVISGILIGFFCGIILKRDIINGIIMGFIGAAFGFAVYEMYFAGDNKNYEKVIRKDRLMNKRLDKKYFDILIAERKRNIESILIKYIDDFNDALEKKVEESA</sequence>
<evidence type="ECO:0000256" key="1">
    <source>
        <dbReference type="SAM" id="Phobius"/>
    </source>
</evidence>
<name>A0A934HQL3_9CLOT</name>
<proteinExistence type="predicted"/>
<feature type="transmembrane region" description="Helical" evidence="1">
    <location>
        <begin position="145"/>
        <end position="167"/>
    </location>
</feature>
<organism evidence="2 3">
    <name type="scientific">Clostridium aciditolerans</name>
    <dbReference type="NCBI Taxonomy" id="339861"/>
    <lineage>
        <taxon>Bacteria</taxon>
        <taxon>Bacillati</taxon>
        <taxon>Bacillota</taxon>
        <taxon>Clostridia</taxon>
        <taxon>Eubacteriales</taxon>
        <taxon>Clostridiaceae</taxon>
        <taxon>Clostridium</taxon>
    </lineage>
</organism>
<feature type="transmembrane region" description="Helical" evidence="1">
    <location>
        <begin position="122"/>
        <end position="139"/>
    </location>
</feature>
<accession>A0A934HQL3</accession>
<comment type="caution">
    <text evidence="2">The sequence shown here is derived from an EMBL/GenBank/DDBJ whole genome shotgun (WGS) entry which is preliminary data.</text>
</comment>
<keyword evidence="1" id="KW-0472">Membrane</keyword>
<dbReference type="Proteomes" id="UP000622687">
    <property type="component" value="Unassembled WGS sequence"/>
</dbReference>
<gene>
    <name evidence="2" type="ORF">I6U51_07270</name>
</gene>
<reference evidence="2" key="1">
    <citation type="submission" date="2020-12" db="EMBL/GenBank/DDBJ databases">
        <title>Clostridium thailandense sp. nov., a novel acetogenic bacterium isolated from peat land soil in Thailand.</title>
        <authorList>
            <person name="Chaikitkaew S."/>
            <person name="Birkeland N.K."/>
        </authorList>
    </citation>
    <scope>NUCLEOTIDE SEQUENCE</scope>
    <source>
        <strain evidence="2">DSM 17425</strain>
    </source>
</reference>
<keyword evidence="1" id="KW-1133">Transmembrane helix</keyword>
<keyword evidence="3" id="KW-1185">Reference proteome</keyword>